<name>A0A1W6MYM5_9HYPH</name>
<dbReference type="EMBL" id="CP019948">
    <property type="protein sequence ID" value="ARN82685.1"/>
    <property type="molecule type" value="Genomic_DNA"/>
</dbReference>
<feature type="transmembrane region" description="Helical" evidence="1">
    <location>
        <begin position="60"/>
        <end position="81"/>
    </location>
</feature>
<dbReference type="InterPro" id="IPR011933">
    <property type="entry name" value="Double_TM_dom"/>
</dbReference>
<dbReference type="InterPro" id="IPR029062">
    <property type="entry name" value="Class_I_gatase-like"/>
</dbReference>
<dbReference type="Gene3D" id="3.40.50.12140">
    <property type="entry name" value="Domain of unknown function DUF4159"/>
    <property type="match status" value="1"/>
</dbReference>
<evidence type="ECO:0000313" key="5">
    <source>
        <dbReference type="Proteomes" id="UP000193978"/>
    </source>
</evidence>
<keyword evidence="1" id="KW-1133">Transmembrane helix</keyword>
<keyword evidence="1" id="KW-0812">Transmembrane</keyword>
<dbReference type="NCBIfam" id="TIGR02226">
    <property type="entry name" value="two_anch"/>
    <property type="match status" value="1"/>
</dbReference>
<keyword evidence="1" id="KW-0472">Membrane</keyword>
<dbReference type="Pfam" id="PF13709">
    <property type="entry name" value="DUF4159"/>
    <property type="match status" value="1"/>
</dbReference>
<evidence type="ECO:0000259" key="2">
    <source>
        <dbReference type="Pfam" id="PF07584"/>
    </source>
</evidence>
<accession>A0A1W6MYM5</accession>
<sequence>MGLTFAAPLALLGLLALPLIYWLLRLTPPAPREVVFAPIAILRKLAPQERASAVTPWPLLLLRLAIAAAVALAMAGPVWNFSSASMTNAPLLLVLDDGWDAAPTWERRMEAARSYIDAAARSGGNVALLAASEAALSPEPTSAARAEEQLAALRPKPFLPARGAVATRLAAFAEARRGAHIVWIASPLDGGGAGEFVETLRAAGRAGASLELLTDARQPLALADVSNGASALEVSALSAGASASGVIEALDDKGRAVAQKSFAILAGQPAKARFELPAELRNQVSLLRISGEAAAGAVALLDASQHVRRVAIVTGGVVDRAQPLLSPTHYLERALQPFSQIFLPSGEDEDQALAALDERPDLLILADAKVAPGEAYERLSGFVEKGGVLLRFAGPRLANDPDDLTPARLRRNGRVLGGAMSWEEPKRLASFDETSPFFGLSVPDDVSVSRQILAEPDPGLADRTWARLADGTPLVTFERRGAGLIVMFHISADPSWSNLPMSGLFVEILRRISAEARETAGSPVGGDHNGALPPWRSLDGFGAIVAPPPTAKPLPPDFSGPADAEHPPGFYGAPGALRALQTLAPGATLHALDLSALGLPARPLETARDAFDLRGPLLVAIVMMLLLDWLALLWLSGRLRFAPVALALVCGLAFAQAPPAPRAETPVRQPPARDREAALKTRLAYVASGDPRIDEATRLGLETLTRILAQRTSFSGGDPAAVDPARDALSLYPMIYWPISPAAPQPSAQAKARLVAYMKQGGMIVFDTRDALTARANAQPTPEALWLRELARGLDIPELEVAPRDHVITKTFYLLESFVGRYTNGETYVEALAPEPEEPGVARPVRATDSVSPVVIVSNDLAGAWAEDKNGEPLYPLVPGAPRQREMALRGGVNLVMYTLTGNYKSDQVHVHDLLQRLGQ</sequence>
<dbReference type="KEGG" id="mbry:B1812_18085"/>
<feature type="domain" description="Aerotolerance regulator N-terminal" evidence="2">
    <location>
        <begin position="1"/>
        <end position="77"/>
    </location>
</feature>
<dbReference type="AlphaFoldDB" id="A0A1W6MYM5"/>
<dbReference type="PANTHER" id="PTHR37464:SF1">
    <property type="entry name" value="BLL2463 PROTEIN"/>
    <property type="match status" value="1"/>
</dbReference>
<dbReference type="InterPro" id="IPR024163">
    <property type="entry name" value="Aerotolerance_reg_N"/>
</dbReference>
<feature type="domain" description="DUF4159" evidence="3">
    <location>
        <begin position="682"/>
        <end position="900"/>
    </location>
</feature>
<dbReference type="RefSeq" id="WP_085772818.1">
    <property type="nucleotide sequence ID" value="NZ_AP027149.1"/>
</dbReference>
<dbReference type="STRING" id="655015.B1812_18085"/>
<keyword evidence="5" id="KW-1185">Reference proteome</keyword>
<dbReference type="Proteomes" id="UP000193978">
    <property type="component" value="Chromosome"/>
</dbReference>
<dbReference type="CDD" id="cd03143">
    <property type="entry name" value="A4_beta-galactosidase_middle_domain"/>
    <property type="match status" value="1"/>
</dbReference>
<protein>
    <submittedName>
        <fullName evidence="4">LytTR family transcriptional regulator</fullName>
    </submittedName>
</protein>
<proteinExistence type="predicted"/>
<dbReference type="Pfam" id="PF07584">
    <property type="entry name" value="BatA"/>
    <property type="match status" value="1"/>
</dbReference>
<gene>
    <name evidence="4" type="ORF">B1812_18085</name>
</gene>
<dbReference type="OrthoDB" id="9773014at2"/>
<dbReference type="InterPro" id="IPR025297">
    <property type="entry name" value="DUF4159"/>
</dbReference>
<organism evidence="4 5">
    <name type="scientific">Methylocystis bryophila</name>
    <dbReference type="NCBI Taxonomy" id="655015"/>
    <lineage>
        <taxon>Bacteria</taxon>
        <taxon>Pseudomonadati</taxon>
        <taxon>Pseudomonadota</taxon>
        <taxon>Alphaproteobacteria</taxon>
        <taxon>Hyphomicrobiales</taxon>
        <taxon>Methylocystaceae</taxon>
        <taxon>Methylocystis</taxon>
    </lineage>
</organism>
<dbReference type="SUPFAM" id="SSF52317">
    <property type="entry name" value="Class I glutamine amidotransferase-like"/>
    <property type="match status" value="1"/>
</dbReference>
<reference evidence="4 5" key="1">
    <citation type="submission" date="2017-02" db="EMBL/GenBank/DDBJ databases">
        <authorList>
            <person name="Peterson S.W."/>
        </authorList>
    </citation>
    <scope>NUCLEOTIDE SEQUENCE [LARGE SCALE GENOMIC DNA]</scope>
    <source>
        <strain evidence="4 5">S285</strain>
    </source>
</reference>
<evidence type="ECO:0000256" key="1">
    <source>
        <dbReference type="SAM" id="Phobius"/>
    </source>
</evidence>
<evidence type="ECO:0000313" key="4">
    <source>
        <dbReference type="EMBL" id="ARN82685.1"/>
    </source>
</evidence>
<dbReference type="PANTHER" id="PTHR37464">
    <property type="entry name" value="BLL2463 PROTEIN"/>
    <property type="match status" value="1"/>
</dbReference>
<evidence type="ECO:0000259" key="3">
    <source>
        <dbReference type="Pfam" id="PF13709"/>
    </source>
</evidence>